<comment type="caution">
    <text evidence="2">The sequence shown here is derived from an EMBL/GenBank/DDBJ whole genome shotgun (WGS) entry which is preliminary data.</text>
</comment>
<evidence type="ECO:0000313" key="3">
    <source>
        <dbReference type="Proteomes" id="UP001341840"/>
    </source>
</evidence>
<name>A0ABU6ZII8_9FABA</name>
<sequence length="113" mass="12780">METILSASIWRSNGGFRSGARKMRHRIPQKFHRNPVHRRTQQANSKAHQETWHAKCCPRRTGNERVTAPGNRPDVNTGFQDKLSEKLVSNLSHGEAATSCFHGAAKIDVLYFV</sequence>
<protein>
    <submittedName>
        <fullName evidence="2">Uncharacterized protein</fullName>
    </submittedName>
</protein>
<dbReference type="EMBL" id="JASCZI010272342">
    <property type="protein sequence ID" value="MED6221782.1"/>
    <property type="molecule type" value="Genomic_DNA"/>
</dbReference>
<evidence type="ECO:0000256" key="1">
    <source>
        <dbReference type="SAM" id="MobiDB-lite"/>
    </source>
</evidence>
<accession>A0ABU6ZII8</accession>
<gene>
    <name evidence="2" type="ORF">PIB30_058011</name>
</gene>
<keyword evidence="3" id="KW-1185">Reference proteome</keyword>
<evidence type="ECO:0000313" key="2">
    <source>
        <dbReference type="EMBL" id="MED6221782.1"/>
    </source>
</evidence>
<dbReference type="Proteomes" id="UP001341840">
    <property type="component" value="Unassembled WGS sequence"/>
</dbReference>
<reference evidence="2 3" key="1">
    <citation type="journal article" date="2023" name="Plants (Basel)">
        <title>Bridging the Gap: Combining Genomics and Transcriptomics Approaches to Understand Stylosanthes scabra, an Orphan Legume from the Brazilian Caatinga.</title>
        <authorList>
            <person name="Ferreira-Neto J.R.C."/>
            <person name="da Silva M.D."/>
            <person name="Binneck E."/>
            <person name="de Melo N.F."/>
            <person name="da Silva R.H."/>
            <person name="de Melo A.L.T.M."/>
            <person name="Pandolfi V."/>
            <person name="Bustamante F.O."/>
            <person name="Brasileiro-Vidal A.C."/>
            <person name="Benko-Iseppon A.M."/>
        </authorList>
    </citation>
    <scope>NUCLEOTIDE SEQUENCE [LARGE SCALE GENOMIC DNA]</scope>
    <source>
        <tissue evidence="2">Leaves</tissue>
    </source>
</reference>
<feature type="region of interest" description="Disordered" evidence="1">
    <location>
        <begin position="34"/>
        <end position="53"/>
    </location>
</feature>
<organism evidence="2 3">
    <name type="scientific">Stylosanthes scabra</name>
    <dbReference type="NCBI Taxonomy" id="79078"/>
    <lineage>
        <taxon>Eukaryota</taxon>
        <taxon>Viridiplantae</taxon>
        <taxon>Streptophyta</taxon>
        <taxon>Embryophyta</taxon>
        <taxon>Tracheophyta</taxon>
        <taxon>Spermatophyta</taxon>
        <taxon>Magnoliopsida</taxon>
        <taxon>eudicotyledons</taxon>
        <taxon>Gunneridae</taxon>
        <taxon>Pentapetalae</taxon>
        <taxon>rosids</taxon>
        <taxon>fabids</taxon>
        <taxon>Fabales</taxon>
        <taxon>Fabaceae</taxon>
        <taxon>Papilionoideae</taxon>
        <taxon>50 kb inversion clade</taxon>
        <taxon>dalbergioids sensu lato</taxon>
        <taxon>Dalbergieae</taxon>
        <taxon>Pterocarpus clade</taxon>
        <taxon>Stylosanthes</taxon>
    </lineage>
</organism>
<proteinExistence type="predicted"/>